<evidence type="ECO:0000313" key="1">
    <source>
        <dbReference type="EMBL" id="KAF2625658.1"/>
    </source>
</evidence>
<comment type="caution">
    <text evidence="1">The sequence shown here is derived from an EMBL/GenBank/DDBJ whole genome shotgun (WGS) entry which is preliminary data.</text>
</comment>
<reference evidence="1" key="1">
    <citation type="journal article" date="2020" name="Stud. Mycol.">
        <title>101 Dothideomycetes genomes: a test case for predicting lifestyles and emergence of pathogens.</title>
        <authorList>
            <person name="Haridas S."/>
            <person name="Albert R."/>
            <person name="Binder M."/>
            <person name="Bloem J."/>
            <person name="Labutti K."/>
            <person name="Salamov A."/>
            <person name="Andreopoulos B."/>
            <person name="Baker S."/>
            <person name="Barry K."/>
            <person name="Bills G."/>
            <person name="Bluhm B."/>
            <person name="Cannon C."/>
            <person name="Castanera R."/>
            <person name="Culley D."/>
            <person name="Daum C."/>
            <person name="Ezra D."/>
            <person name="Gonzalez J."/>
            <person name="Henrissat B."/>
            <person name="Kuo A."/>
            <person name="Liang C."/>
            <person name="Lipzen A."/>
            <person name="Lutzoni F."/>
            <person name="Magnuson J."/>
            <person name="Mondo S."/>
            <person name="Nolan M."/>
            <person name="Ohm R."/>
            <person name="Pangilinan J."/>
            <person name="Park H.-J."/>
            <person name="Ramirez L."/>
            <person name="Alfaro M."/>
            <person name="Sun H."/>
            <person name="Tritt A."/>
            <person name="Yoshinaga Y."/>
            <person name="Zwiers L.-H."/>
            <person name="Turgeon B."/>
            <person name="Goodwin S."/>
            <person name="Spatafora J."/>
            <person name="Crous P."/>
            <person name="Grigoriev I."/>
        </authorList>
    </citation>
    <scope>NUCLEOTIDE SEQUENCE</scope>
    <source>
        <strain evidence="1">CBS 525.71</strain>
    </source>
</reference>
<feature type="non-terminal residue" evidence="1">
    <location>
        <position position="543"/>
    </location>
</feature>
<protein>
    <submittedName>
        <fullName evidence="1">Uncharacterized protein</fullName>
    </submittedName>
</protein>
<organism evidence="1 2">
    <name type="scientific">Macroventuria anomochaeta</name>
    <dbReference type="NCBI Taxonomy" id="301207"/>
    <lineage>
        <taxon>Eukaryota</taxon>
        <taxon>Fungi</taxon>
        <taxon>Dikarya</taxon>
        <taxon>Ascomycota</taxon>
        <taxon>Pezizomycotina</taxon>
        <taxon>Dothideomycetes</taxon>
        <taxon>Pleosporomycetidae</taxon>
        <taxon>Pleosporales</taxon>
        <taxon>Pleosporineae</taxon>
        <taxon>Didymellaceae</taxon>
        <taxon>Macroventuria</taxon>
    </lineage>
</organism>
<dbReference type="Proteomes" id="UP000799754">
    <property type="component" value="Unassembled WGS sequence"/>
</dbReference>
<accession>A0ACB6RWZ5</accession>
<name>A0ACB6RWZ5_9PLEO</name>
<sequence>MNELPQEIVDNVCSYLDHDSLKSILLLSEKLQYAAEQYSEAFRIFTLTANNIEKFIATYSGRRFRYLRQLEFRPFLPAPERDEDLQDWDSDDNQYRESQEELQNIDAHFTSQIRLLFSTMKAVETHSCNEKATGYIHLKLFTPTMNLNPNMWPLQRLFVTWRVHLLTPETLPMLTSVRELTIQSPDQTWYRNGPHPSLRKLDLRVLLDLSGKLPNLSALRCRIGADELYSNTLSSEPLRYITQDWIGPRKDSRSGFGKALEGLALHNLRHVCLDFLYPQFRIQHIDQGLPMPNLTAPSLLDPLSTSLRILSQQLRAMQFRVIADATLFWPGEGDTPHWPNLEHLQVEFHMSTPAGSWYFNKPPGIQVGAAKERHTVAQTEFYPPLIDTEKDDALWEETCEMDLEEAQTGSLQFRVVPNDAKIVPFLTAFAKAVAQMPRLKTFALWSPLTFSLDPDDGAYKDFDFATVSSIPKHVLYAAKLAWGIAYTNPHERPFPDNSQADFSIQRRMWWRTGTWRPHADLLESLNNIGKEQYRGDMLNWFDD</sequence>
<evidence type="ECO:0000313" key="2">
    <source>
        <dbReference type="Proteomes" id="UP000799754"/>
    </source>
</evidence>
<dbReference type="EMBL" id="MU006724">
    <property type="protein sequence ID" value="KAF2625658.1"/>
    <property type="molecule type" value="Genomic_DNA"/>
</dbReference>
<proteinExistence type="predicted"/>
<gene>
    <name evidence="1" type="ORF">BU25DRAFT_300726</name>
</gene>
<keyword evidence="2" id="KW-1185">Reference proteome</keyword>